<dbReference type="PANTHER" id="PTHR31964">
    <property type="entry name" value="ADENINE NUCLEOTIDE ALPHA HYDROLASES-LIKE SUPERFAMILY PROTEIN"/>
    <property type="match status" value="1"/>
</dbReference>
<evidence type="ECO:0000256" key="1">
    <source>
        <dbReference type="ARBA" id="ARBA00008791"/>
    </source>
</evidence>
<evidence type="ECO:0000313" key="3">
    <source>
        <dbReference type="EMBL" id="MFC6957611.1"/>
    </source>
</evidence>
<sequence>MNHSSIDDTVVVGVDGSEPARRALEWAMEYAERIGAPVLAVQAWQVPFTSGAEGMVLSAAEYAAAARQDLEKAVDEVARERPGVYITMLAVEGNSGRTLVERSEHAALLVVGNRGHGALVGAIIGSVGKYCVTHARCPVVVVRGGE</sequence>
<evidence type="ECO:0000259" key="2">
    <source>
        <dbReference type="Pfam" id="PF00582"/>
    </source>
</evidence>
<dbReference type="PRINTS" id="PR01438">
    <property type="entry name" value="UNVRSLSTRESS"/>
</dbReference>
<dbReference type="PANTHER" id="PTHR31964:SF113">
    <property type="entry name" value="USPA DOMAIN-CONTAINING PROTEIN"/>
    <property type="match status" value="1"/>
</dbReference>
<proteinExistence type="inferred from homology"/>
<gene>
    <name evidence="3" type="ORF">ACFQS3_10445</name>
</gene>
<dbReference type="InterPro" id="IPR006016">
    <property type="entry name" value="UspA"/>
</dbReference>
<keyword evidence="4" id="KW-1185">Reference proteome</keyword>
<evidence type="ECO:0000313" key="4">
    <source>
        <dbReference type="Proteomes" id="UP001596470"/>
    </source>
</evidence>
<name>A0ABW2D628_9ACTN</name>
<dbReference type="SUPFAM" id="SSF52402">
    <property type="entry name" value="Adenine nucleotide alpha hydrolases-like"/>
    <property type="match status" value="1"/>
</dbReference>
<dbReference type="Proteomes" id="UP001596470">
    <property type="component" value="Unassembled WGS sequence"/>
</dbReference>
<dbReference type="CDD" id="cd23659">
    <property type="entry name" value="USP_At3g01520-like"/>
    <property type="match status" value="1"/>
</dbReference>
<reference evidence="4" key="1">
    <citation type="journal article" date="2019" name="Int. J. Syst. Evol. Microbiol.">
        <title>The Global Catalogue of Microorganisms (GCM) 10K type strain sequencing project: providing services to taxonomists for standard genome sequencing and annotation.</title>
        <authorList>
            <consortium name="The Broad Institute Genomics Platform"/>
            <consortium name="The Broad Institute Genome Sequencing Center for Infectious Disease"/>
            <person name="Wu L."/>
            <person name="Ma J."/>
        </authorList>
    </citation>
    <scope>NUCLEOTIDE SEQUENCE [LARGE SCALE GENOMIC DNA]</scope>
    <source>
        <strain evidence="4">KACC 12634</strain>
    </source>
</reference>
<feature type="domain" description="UspA" evidence="2">
    <location>
        <begin position="9"/>
        <end position="143"/>
    </location>
</feature>
<dbReference type="RefSeq" id="WP_382349488.1">
    <property type="nucleotide sequence ID" value="NZ_JBHMBP010000002.1"/>
</dbReference>
<accession>A0ABW2D628</accession>
<dbReference type="Gene3D" id="3.40.50.620">
    <property type="entry name" value="HUPs"/>
    <property type="match status" value="1"/>
</dbReference>
<dbReference type="Pfam" id="PF00582">
    <property type="entry name" value="Usp"/>
    <property type="match status" value="1"/>
</dbReference>
<dbReference type="InterPro" id="IPR014729">
    <property type="entry name" value="Rossmann-like_a/b/a_fold"/>
</dbReference>
<organism evidence="3 4">
    <name type="scientific">Glycomyces mayteni</name>
    <dbReference type="NCBI Taxonomy" id="543887"/>
    <lineage>
        <taxon>Bacteria</taxon>
        <taxon>Bacillati</taxon>
        <taxon>Actinomycetota</taxon>
        <taxon>Actinomycetes</taxon>
        <taxon>Glycomycetales</taxon>
        <taxon>Glycomycetaceae</taxon>
        <taxon>Glycomyces</taxon>
    </lineage>
</organism>
<comment type="similarity">
    <text evidence="1">Belongs to the universal stress protein A family.</text>
</comment>
<dbReference type="EMBL" id="JBHSYS010000002">
    <property type="protein sequence ID" value="MFC6957611.1"/>
    <property type="molecule type" value="Genomic_DNA"/>
</dbReference>
<protein>
    <submittedName>
        <fullName evidence="3">Universal stress protein</fullName>
    </submittedName>
</protein>
<comment type="caution">
    <text evidence="3">The sequence shown here is derived from an EMBL/GenBank/DDBJ whole genome shotgun (WGS) entry which is preliminary data.</text>
</comment>
<dbReference type="InterPro" id="IPR006015">
    <property type="entry name" value="Universal_stress_UspA"/>
</dbReference>